<dbReference type="SUPFAM" id="SSF101386">
    <property type="entry name" value="all-alpha NTP pyrophosphatases"/>
    <property type="match status" value="1"/>
</dbReference>
<name>A0A8S5P795_9CAUD</name>
<reference evidence="1" key="1">
    <citation type="journal article" date="2021" name="Proc. Natl. Acad. Sci. U.S.A.">
        <title>A Catalog of Tens of Thousands of Viruses from Human Metagenomes Reveals Hidden Associations with Chronic Diseases.</title>
        <authorList>
            <person name="Tisza M.J."/>
            <person name="Buck C.B."/>
        </authorList>
    </citation>
    <scope>NUCLEOTIDE SEQUENCE</scope>
    <source>
        <strain evidence="1">Ctrvp54</strain>
    </source>
</reference>
<protein>
    <submittedName>
        <fullName evidence="1">Pyrophosphatase</fullName>
    </submittedName>
</protein>
<evidence type="ECO:0000313" key="1">
    <source>
        <dbReference type="EMBL" id="DAE02858.1"/>
    </source>
</evidence>
<dbReference type="EMBL" id="BK015354">
    <property type="protein sequence ID" value="DAE02858.1"/>
    <property type="molecule type" value="Genomic_DNA"/>
</dbReference>
<proteinExistence type="predicted"/>
<organism evidence="1">
    <name type="scientific">Siphoviridae sp. ctrvp54</name>
    <dbReference type="NCBI Taxonomy" id="2825690"/>
    <lineage>
        <taxon>Viruses</taxon>
        <taxon>Duplodnaviria</taxon>
        <taxon>Heunggongvirae</taxon>
        <taxon>Uroviricota</taxon>
        <taxon>Caudoviricetes</taxon>
    </lineage>
</organism>
<dbReference type="Gene3D" id="1.10.287.1080">
    <property type="entry name" value="MazG-like"/>
    <property type="match status" value="1"/>
</dbReference>
<sequence>MEKSQKDLSGRDLLAIMRENCKRDYLYRQLAEECAELAQAALKVVRAQNGETPEKLEDAMDHYIEELADVFVMHNIAVLNLNDVQMNKIYKIVGDKRERMAERLILRDKPQNAPAKSAERAERAERKNLNGFDRGEWIRIVTDIFRLSLKPVIDPGRIWGDDEDD</sequence>
<accession>A0A8S5P795</accession>